<proteinExistence type="predicted"/>
<reference evidence="2" key="1">
    <citation type="submission" date="2010-07" db="EMBL/GenBank/DDBJ databases">
        <authorList>
            <consortium name="CONSOLIDER consortium CSD2007-00005"/>
            <person name="Guazzaroni M.-E."/>
            <person name="Richter M."/>
            <person name="Garcia-Salamanca A."/>
            <person name="Yarza P."/>
            <person name="Ferrer M."/>
        </authorList>
    </citation>
    <scope>NUCLEOTIDE SEQUENCE</scope>
</reference>
<keyword evidence="1" id="KW-0812">Transmembrane</keyword>
<organism evidence="2">
    <name type="scientific">sediment metagenome</name>
    <dbReference type="NCBI Taxonomy" id="749907"/>
    <lineage>
        <taxon>unclassified sequences</taxon>
        <taxon>metagenomes</taxon>
        <taxon>ecological metagenomes</taxon>
    </lineage>
</organism>
<dbReference type="EMBL" id="ADZX01000003">
    <property type="protein sequence ID" value="EFK97907.1"/>
    <property type="molecule type" value="Genomic_DNA"/>
</dbReference>
<evidence type="ECO:0000256" key="1">
    <source>
        <dbReference type="SAM" id="Phobius"/>
    </source>
</evidence>
<feature type="transmembrane region" description="Helical" evidence="1">
    <location>
        <begin position="5"/>
        <end position="23"/>
    </location>
</feature>
<feature type="transmembrane region" description="Helical" evidence="1">
    <location>
        <begin position="82"/>
        <end position="102"/>
    </location>
</feature>
<protein>
    <submittedName>
        <fullName evidence="2">Uncharacterized protein</fullName>
    </submittedName>
</protein>
<feature type="transmembrane region" description="Helical" evidence="1">
    <location>
        <begin position="29"/>
        <end position="47"/>
    </location>
</feature>
<accession>D9PEX1</accession>
<sequence>MKSNIGHYAFIIGVILAIIAGIIVTANPWVVLVLVVLGLVVGFMNVTAKETTPFLVASIALIAAGSANLTVIPYVGSYLSAMLSYIAVFVAPAAIVVALKAVKDLAAK</sequence>
<gene>
    <name evidence="2" type="ORF">LDC_0049</name>
</gene>
<keyword evidence="1" id="KW-1133">Transmembrane helix</keyword>
<reference evidence="2" key="2">
    <citation type="journal article" date="2011" name="Microb. Ecol.">
        <title>Taxonomic and Functional Metagenomic Profiling of the Microbial Community in the Anoxic Sediment of a Sub-saline Shallow Lake (Laguna de Carrizo, Central Spain).</title>
        <authorList>
            <person name="Ferrer M."/>
            <person name="Guazzaroni M.E."/>
            <person name="Richter M."/>
            <person name="Garcia-Salamanca A."/>
            <person name="Yarza P."/>
            <person name="Suarez-Suarez A."/>
            <person name="Solano J."/>
            <person name="Alcaide M."/>
            <person name="van Dillewijn P."/>
            <person name="Molina-Henares M.A."/>
            <person name="Lopez-Cortes N."/>
            <person name="Al-Ramahi Y."/>
            <person name="Guerrero C."/>
            <person name="Acosta A."/>
            <person name="de Eugenio L.I."/>
            <person name="Martinez V."/>
            <person name="Marques S."/>
            <person name="Rojo F."/>
            <person name="Santero E."/>
            <person name="Genilloud O."/>
            <person name="Perez-Perez J."/>
            <person name="Rossello-Mora R."/>
            <person name="Ramos J.L."/>
        </authorList>
    </citation>
    <scope>NUCLEOTIDE SEQUENCE</scope>
</reference>
<keyword evidence="1" id="KW-0472">Membrane</keyword>
<name>D9PEX1_9ZZZZ</name>
<comment type="caution">
    <text evidence="2">The sequence shown here is derived from an EMBL/GenBank/DDBJ whole genome shotgun (WGS) entry which is preliminary data.</text>
</comment>
<feature type="transmembrane region" description="Helical" evidence="1">
    <location>
        <begin position="54"/>
        <end position="76"/>
    </location>
</feature>
<evidence type="ECO:0000313" key="2">
    <source>
        <dbReference type="EMBL" id="EFK97907.1"/>
    </source>
</evidence>
<dbReference type="AlphaFoldDB" id="D9PEX1"/>